<organism evidence="1 2">
    <name type="scientific">Senna tora</name>
    <dbReference type="NCBI Taxonomy" id="362788"/>
    <lineage>
        <taxon>Eukaryota</taxon>
        <taxon>Viridiplantae</taxon>
        <taxon>Streptophyta</taxon>
        <taxon>Embryophyta</taxon>
        <taxon>Tracheophyta</taxon>
        <taxon>Spermatophyta</taxon>
        <taxon>Magnoliopsida</taxon>
        <taxon>eudicotyledons</taxon>
        <taxon>Gunneridae</taxon>
        <taxon>Pentapetalae</taxon>
        <taxon>rosids</taxon>
        <taxon>fabids</taxon>
        <taxon>Fabales</taxon>
        <taxon>Fabaceae</taxon>
        <taxon>Caesalpinioideae</taxon>
        <taxon>Cassia clade</taxon>
        <taxon>Senna</taxon>
    </lineage>
</organism>
<sequence length="34" mass="3758">MLVRKWGGRVLAAVAKRLPVPMSAEAILLGHFRI</sequence>
<dbReference type="EMBL" id="JAAIUW010000004">
    <property type="protein sequence ID" value="KAF7834208.1"/>
    <property type="molecule type" value="Genomic_DNA"/>
</dbReference>
<dbReference type="Proteomes" id="UP000634136">
    <property type="component" value="Unassembled WGS sequence"/>
</dbReference>
<gene>
    <name evidence="1" type="ORF">G2W53_009067</name>
</gene>
<evidence type="ECO:0000313" key="1">
    <source>
        <dbReference type="EMBL" id="KAF7834208.1"/>
    </source>
</evidence>
<name>A0A834WY99_9FABA</name>
<proteinExistence type="predicted"/>
<protein>
    <submittedName>
        <fullName evidence="1">Uncharacterized protein</fullName>
    </submittedName>
</protein>
<reference evidence="1" key="1">
    <citation type="submission" date="2020-09" db="EMBL/GenBank/DDBJ databases">
        <title>Genome-Enabled Discovery of Anthraquinone Biosynthesis in Senna tora.</title>
        <authorList>
            <person name="Kang S.-H."/>
            <person name="Pandey R.P."/>
            <person name="Lee C.-M."/>
            <person name="Sim J.-S."/>
            <person name="Jeong J.-T."/>
            <person name="Choi B.-S."/>
            <person name="Jung M."/>
            <person name="Ginzburg D."/>
            <person name="Zhao K."/>
            <person name="Won S.Y."/>
            <person name="Oh T.-J."/>
            <person name="Yu Y."/>
            <person name="Kim N.-H."/>
            <person name="Lee O.R."/>
            <person name="Lee T.-H."/>
            <person name="Bashyal P."/>
            <person name="Kim T.-S."/>
            <person name="Lee W.-H."/>
            <person name="Kawkins C."/>
            <person name="Kim C.-K."/>
            <person name="Kim J.S."/>
            <person name="Ahn B.O."/>
            <person name="Rhee S.Y."/>
            <person name="Sohng J.K."/>
        </authorList>
    </citation>
    <scope>NUCLEOTIDE SEQUENCE</scope>
    <source>
        <tissue evidence="1">Leaf</tissue>
    </source>
</reference>
<keyword evidence="2" id="KW-1185">Reference proteome</keyword>
<comment type="caution">
    <text evidence="1">The sequence shown here is derived from an EMBL/GenBank/DDBJ whole genome shotgun (WGS) entry which is preliminary data.</text>
</comment>
<accession>A0A834WY99</accession>
<dbReference type="AlphaFoldDB" id="A0A834WY99"/>
<evidence type="ECO:0000313" key="2">
    <source>
        <dbReference type="Proteomes" id="UP000634136"/>
    </source>
</evidence>